<keyword evidence="1" id="KW-0812">Transmembrane</keyword>
<feature type="transmembrane region" description="Helical" evidence="1">
    <location>
        <begin position="110"/>
        <end position="134"/>
    </location>
</feature>
<organism evidence="2 3">
    <name type="scientific">Brachionus plicatilis</name>
    <name type="common">Marine rotifer</name>
    <name type="synonym">Brachionus muelleri</name>
    <dbReference type="NCBI Taxonomy" id="10195"/>
    <lineage>
        <taxon>Eukaryota</taxon>
        <taxon>Metazoa</taxon>
        <taxon>Spiralia</taxon>
        <taxon>Gnathifera</taxon>
        <taxon>Rotifera</taxon>
        <taxon>Eurotatoria</taxon>
        <taxon>Monogononta</taxon>
        <taxon>Pseudotrocha</taxon>
        <taxon>Ploima</taxon>
        <taxon>Brachionidae</taxon>
        <taxon>Brachionus</taxon>
    </lineage>
</organism>
<proteinExistence type="predicted"/>
<dbReference type="AlphaFoldDB" id="A0A3M7PD39"/>
<keyword evidence="1" id="KW-1133">Transmembrane helix</keyword>
<reference evidence="2 3" key="1">
    <citation type="journal article" date="2018" name="Sci. Rep.">
        <title>Genomic signatures of local adaptation to the degree of environmental predictability in rotifers.</title>
        <authorList>
            <person name="Franch-Gras L."/>
            <person name="Hahn C."/>
            <person name="Garcia-Roger E.M."/>
            <person name="Carmona M.J."/>
            <person name="Serra M."/>
            <person name="Gomez A."/>
        </authorList>
    </citation>
    <scope>NUCLEOTIDE SEQUENCE [LARGE SCALE GENOMIC DNA]</scope>
    <source>
        <strain evidence="2">HYR1</strain>
    </source>
</reference>
<sequence length="162" mass="18922">MLSKNSDFSEEISQFIKIYSISLGFSQCSFNNHSKVIEPKSKLTFTDLVYISGILNFTRSYSKNLMSFNSAINLLFSIIYCIHLINKCVYVNGIFCSAIKEERYVQLFDIIFVGFFLSILKTLANITIIGISWIRLVHLLGDRSWVKKLIEIKNKNKYYWHY</sequence>
<evidence type="ECO:0000256" key="1">
    <source>
        <dbReference type="SAM" id="Phobius"/>
    </source>
</evidence>
<comment type="caution">
    <text evidence="2">The sequence shown here is derived from an EMBL/GenBank/DDBJ whole genome shotgun (WGS) entry which is preliminary data.</text>
</comment>
<name>A0A3M7PD39_BRAPC</name>
<evidence type="ECO:0000313" key="3">
    <source>
        <dbReference type="Proteomes" id="UP000276133"/>
    </source>
</evidence>
<feature type="transmembrane region" description="Helical" evidence="1">
    <location>
        <begin position="65"/>
        <end position="85"/>
    </location>
</feature>
<dbReference type="OrthoDB" id="10563906at2759"/>
<keyword evidence="3" id="KW-1185">Reference proteome</keyword>
<dbReference type="Proteomes" id="UP000276133">
    <property type="component" value="Unassembled WGS sequence"/>
</dbReference>
<dbReference type="EMBL" id="REGN01011752">
    <property type="protein sequence ID" value="RMZ96958.1"/>
    <property type="molecule type" value="Genomic_DNA"/>
</dbReference>
<accession>A0A3M7PD39</accession>
<protein>
    <submittedName>
        <fullName evidence="2">Uncharacterized protein</fullName>
    </submittedName>
</protein>
<gene>
    <name evidence="2" type="ORF">BpHYR1_015712</name>
</gene>
<keyword evidence="1" id="KW-0472">Membrane</keyword>
<evidence type="ECO:0000313" key="2">
    <source>
        <dbReference type="EMBL" id="RMZ96958.1"/>
    </source>
</evidence>